<gene>
    <name evidence="2" type="ORF">METZ01_LOCUS14073</name>
</gene>
<proteinExistence type="predicted"/>
<dbReference type="InterPro" id="IPR006311">
    <property type="entry name" value="TAT_signal"/>
</dbReference>
<dbReference type="InterPro" id="IPR053135">
    <property type="entry name" value="AKR2_Oxidoreductase"/>
</dbReference>
<reference evidence="2" key="1">
    <citation type="submission" date="2018-05" db="EMBL/GenBank/DDBJ databases">
        <authorList>
            <person name="Lanie J.A."/>
            <person name="Ng W.-L."/>
            <person name="Kazmierczak K.M."/>
            <person name="Andrzejewski T.M."/>
            <person name="Davidsen T.M."/>
            <person name="Wayne K.J."/>
            <person name="Tettelin H."/>
            <person name="Glass J.I."/>
            <person name="Rusch D."/>
            <person name="Podicherti R."/>
            <person name="Tsui H.-C.T."/>
            <person name="Winkler M.E."/>
        </authorList>
    </citation>
    <scope>NUCLEOTIDE SEQUENCE</scope>
</reference>
<dbReference type="SUPFAM" id="SSF51430">
    <property type="entry name" value="NAD(P)-linked oxidoreductase"/>
    <property type="match status" value="1"/>
</dbReference>
<dbReference type="CDD" id="cd19095">
    <property type="entry name" value="AKR_PA4992-like"/>
    <property type="match status" value="1"/>
</dbReference>
<dbReference type="InterPro" id="IPR023210">
    <property type="entry name" value="NADP_OxRdtase_dom"/>
</dbReference>
<dbReference type="InterPro" id="IPR036812">
    <property type="entry name" value="NAD(P)_OxRdtase_dom_sf"/>
</dbReference>
<organism evidence="2">
    <name type="scientific">marine metagenome</name>
    <dbReference type="NCBI Taxonomy" id="408172"/>
    <lineage>
        <taxon>unclassified sequences</taxon>
        <taxon>metagenomes</taxon>
        <taxon>ecological metagenomes</taxon>
    </lineage>
</organism>
<dbReference type="PANTHER" id="PTHR43312:SF1">
    <property type="entry name" value="NADP-DEPENDENT OXIDOREDUCTASE DOMAIN-CONTAINING PROTEIN"/>
    <property type="match status" value="1"/>
</dbReference>
<dbReference type="EMBL" id="UINC01000788">
    <property type="protein sequence ID" value="SUZ61219.1"/>
    <property type="molecule type" value="Genomic_DNA"/>
</dbReference>
<dbReference type="Gene3D" id="3.20.20.100">
    <property type="entry name" value="NADP-dependent oxidoreductase domain"/>
    <property type="match status" value="1"/>
</dbReference>
<accession>A0A381P4H4</accession>
<dbReference type="PROSITE" id="PS51318">
    <property type="entry name" value="TAT"/>
    <property type="match status" value="1"/>
</dbReference>
<dbReference type="PANTHER" id="PTHR43312">
    <property type="entry name" value="D-THREO-ALDOSE 1-DEHYDROGENASE"/>
    <property type="match status" value="1"/>
</dbReference>
<name>A0A381P4H4_9ZZZZ</name>
<feature type="domain" description="NADP-dependent oxidoreductase" evidence="1">
    <location>
        <begin position="48"/>
        <end position="292"/>
    </location>
</feature>
<dbReference type="Pfam" id="PF00248">
    <property type="entry name" value="Aldo_ket_red"/>
    <property type="match status" value="1"/>
</dbReference>
<evidence type="ECO:0000313" key="2">
    <source>
        <dbReference type="EMBL" id="SUZ61219.1"/>
    </source>
</evidence>
<evidence type="ECO:0000259" key="1">
    <source>
        <dbReference type="Pfam" id="PF00248"/>
    </source>
</evidence>
<sequence length="305" mass="33922">MKLTRRQVMQLGLGAGTSLLLPEVSLARQSAPLIQRPIPSTGERLPIVGIGTARRYNVTTAADKGELKEVIRLFSELGGKVIDTAPSYGAAEDVVGEIVDDLNIRDALFLGTKVRKEGRSAGLSEMETSRERLRTDMIDLVAVHNLVDTDTQLATLRERKAEGLIRYVGMTTSSNRQHDNFADKISREQIDIIQVNYSLDRRAVEDRILPVAADHGLAVWVNLPYGRGRLFDAVGDRPLPDWAVEFDCESWGQFFLKYILGHPAVSCVIPGTARVRYVADNLGAAQGRLPDERQRQRMVRFLESL</sequence>
<protein>
    <recommendedName>
        <fullName evidence="1">NADP-dependent oxidoreductase domain-containing protein</fullName>
    </recommendedName>
</protein>
<dbReference type="AlphaFoldDB" id="A0A381P4H4"/>